<reference evidence="1 2" key="1">
    <citation type="submission" date="2019-04" db="EMBL/GenBank/DDBJ databases">
        <title>Azoarcus nasutitermitis sp. nov. isolated from termite nest.</title>
        <authorList>
            <person name="Lin S.-Y."/>
            <person name="Hameed A."/>
            <person name="Hsu Y.-H."/>
            <person name="Young C.-C."/>
        </authorList>
    </citation>
    <scope>NUCLEOTIDE SEQUENCE [LARGE SCALE GENOMIC DNA]</scope>
    <source>
        <strain evidence="1 2">CC-YHH838</strain>
    </source>
</reference>
<dbReference type="EMBL" id="SSOC01000010">
    <property type="protein sequence ID" value="THF61086.1"/>
    <property type="molecule type" value="Genomic_DNA"/>
</dbReference>
<dbReference type="RefSeq" id="WP_136350239.1">
    <property type="nucleotide sequence ID" value="NZ_SSOC01000010.1"/>
</dbReference>
<evidence type="ECO:0000313" key="2">
    <source>
        <dbReference type="Proteomes" id="UP000308430"/>
    </source>
</evidence>
<proteinExistence type="predicted"/>
<dbReference type="OrthoDB" id="9154838at2"/>
<dbReference type="AlphaFoldDB" id="A0A4S4AN74"/>
<accession>A0A4S4AN74</accession>
<dbReference type="Proteomes" id="UP000308430">
    <property type="component" value="Unassembled WGS sequence"/>
</dbReference>
<dbReference type="InterPro" id="IPR049886">
    <property type="entry name" value="CFI_box_CTERM_dom"/>
</dbReference>
<protein>
    <submittedName>
        <fullName evidence="1">Uncharacterized protein</fullName>
    </submittedName>
</protein>
<keyword evidence="2" id="KW-1185">Reference proteome</keyword>
<organism evidence="1 2">
    <name type="scientific">Pseudothauera nasutitermitis</name>
    <dbReference type="NCBI Taxonomy" id="2565930"/>
    <lineage>
        <taxon>Bacteria</taxon>
        <taxon>Pseudomonadati</taxon>
        <taxon>Pseudomonadota</taxon>
        <taxon>Betaproteobacteria</taxon>
        <taxon>Rhodocyclales</taxon>
        <taxon>Zoogloeaceae</taxon>
        <taxon>Pseudothauera</taxon>
    </lineage>
</organism>
<comment type="caution">
    <text evidence="1">The sequence shown here is derived from an EMBL/GenBank/DDBJ whole genome shotgun (WGS) entry which is preliminary data.</text>
</comment>
<gene>
    <name evidence="1" type="ORF">E6C76_21065</name>
</gene>
<evidence type="ECO:0000313" key="1">
    <source>
        <dbReference type="EMBL" id="THF61086.1"/>
    </source>
</evidence>
<name>A0A4S4AN74_9RHOO</name>
<dbReference type="NCBIfam" id="NF041770">
    <property type="entry name" value="CFI_box_CTERM"/>
    <property type="match status" value="1"/>
</dbReference>
<sequence>MCEQLVRFEHLYGQRRSAQQRADMARGDAEHRRFLREAEQHQGSRGPCFIATLMYGEGREVMVLRRFRDRVLRASPIGRGLILAYYRTAPGVCRVLAGHPVLIGAVRLMLRPFVWGADRIAGREGGRRA</sequence>